<sequence>MATPAPASAPITTTQPAPGWAWATLVILLLVLAIVGGVRSCNAARTEQEAARAEQAAPRSVPMIEALLLERECWTPCDANIAWPFKIRTEGRPLRIKFQGVAGWTDYPGEGDFRAPSNMQSGETQFVSPDEENLHVRVQVYRKVMVPAPGP</sequence>
<keyword evidence="1" id="KW-0472">Membrane</keyword>
<evidence type="ECO:0000256" key="1">
    <source>
        <dbReference type="SAM" id="Phobius"/>
    </source>
</evidence>
<accession>A0A1F6W7K7</accession>
<keyword evidence="1" id="KW-1133">Transmembrane helix</keyword>
<reference evidence="2 3" key="1">
    <citation type="journal article" date="2016" name="Nat. Commun.">
        <title>Thousands of microbial genomes shed light on interconnected biogeochemical processes in an aquifer system.</title>
        <authorList>
            <person name="Anantharaman K."/>
            <person name="Brown C.T."/>
            <person name="Hug L.A."/>
            <person name="Sharon I."/>
            <person name="Castelle C.J."/>
            <person name="Probst A.J."/>
            <person name="Thomas B.C."/>
            <person name="Singh A."/>
            <person name="Wilkins M.J."/>
            <person name="Karaoz U."/>
            <person name="Brodie E.L."/>
            <person name="Williams K.H."/>
            <person name="Hubbard S.S."/>
            <person name="Banfield J.F."/>
        </authorList>
    </citation>
    <scope>NUCLEOTIDE SEQUENCE [LARGE SCALE GENOMIC DNA]</scope>
</reference>
<gene>
    <name evidence="2" type="ORF">A3D42_00540</name>
</gene>
<keyword evidence="1" id="KW-0812">Transmembrane</keyword>
<organism evidence="2 3">
    <name type="scientific">Candidatus Nomurabacteria bacterium RIFCSPHIGHO2_02_FULL_41_18</name>
    <dbReference type="NCBI Taxonomy" id="1801754"/>
    <lineage>
        <taxon>Bacteria</taxon>
        <taxon>Candidatus Nomuraibacteriota</taxon>
    </lineage>
</organism>
<evidence type="ECO:0000313" key="2">
    <source>
        <dbReference type="EMBL" id="OGI77908.1"/>
    </source>
</evidence>
<comment type="caution">
    <text evidence="2">The sequence shown here is derived from an EMBL/GenBank/DDBJ whole genome shotgun (WGS) entry which is preliminary data.</text>
</comment>
<name>A0A1F6W7K7_9BACT</name>
<feature type="transmembrane region" description="Helical" evidence="1">
    <location>
        <begin position="20"/>
        <end position="38"/>
    </location>
</feature>
<dbReference type="AlphaFoldDB" id="A0A1F6W7K7"/>
<protein>
    <submittedName>
        <fullName evidence="2">Uncharacterized protein</fullName>
    </submittedName>
</protein>
<dbReference type="STRING" id="1801754.A3D42_00540"/>
<proteinExistence type="predicted"/>
<evidence type="ECO:0000313" key="3">
    <source>
        <dbReference type="Proteomes" id="UP000177777"/>
    </source>
</evidence>
<dbReference type="Proteomes" id="UP000177777">
    <property type="component" value="Unassembled WGS sequence"/>
</dbReference>
<dbReference type="EMBL" id="MFUE01000008">
    <property type="protein sequence ID" value="OGI77908.1"/>
    <property type="molecule type" value="Genomic_DNA"/>
</dbReference>